<keyword evidence="1" id="KW-1133">Transmembrane helix</keyword>
<protein>
    <submittedName>
        <fullName evidence="2">DUF5058 family protein</fullName>
    </submittedName>
</protein>
<dbReference type="Pfam" id="PF16481">
    <property type="entry name" value="DUF5058"/>
    <property type="match status" value="1"/>
</dbReference>
<organism evidence="2 3">
    <name type="scientific">Microbacterium yannicii</name>
    <dbReference type="NCBI Taxonomy" id="671622"/>
    <lineage>
        <taxon>Bacteria</taxon>
        <taxon>Bacillati</taxon>
        <taxon>Actinomycetota</taxon>
        <taxon>Actinomycetes</taxon>
        <taxon>Micrococcales</taxon>
        <taxon>Microbacteriaceae</taxon>
        <taxon>Microbacterium</taxon>
    </lineage>
</organism>
<evidence type="ECO:0000313" key="3">
    <source>
        <dbReference type="Proteomes" id="UP001501407"/>
    </source>
</evidence>
<dbReference type="InterPro" id="IPR032479">
    <property type="entry name" value="DUF5058"/>
</dbReference>
<evidence type="ECO:0000313" key="2">
    <source>
        <dbReference type="EMBL" id="GAA5091633.1"/>
    </source>
</evidence>
<feature type="transmembrane region" description="Helical" evidence="1">
    <location>
        <begin position="173"/>
        <end position="193"/>
    </location>
</feature>
<name>A0ABP9M8P7_9MICO</name>
<dbReference type="RefSeq" id="WP_194413644.1">
    <property type="nucleotide sequence ID" value="NZ_BAABKZ010000001.1"/>
</dbReference>
<comment type="caution">
    <text evidence="2">The sequence shown here is derived from an EMBL/GenBank/DDBJ whole genome shotgun (WGS) entry which is preliminary data.</text>
</comment>
<dbReference type="Proteomes" id="UP001501407">
    <property type="component" value="Unassembled WGS sequence"/>
</dbReference>
<gene>
    <name evidence="2" type="ORF">GCM10025760_19260</name>
</gene>
<evidence type="ECO:0000256" key="1">
    <source>
        <dbReference type="SAM" id="Phobius"/>
    </source>
</evidence>
<keyword evidence="1" id="KW-0472">Membrane</keyword>
<feature type="transmembrane region" description="Helical" evidence="1">
    <location>
        <begin position="130"/>
        <end position="153"/>
    </location>
</feature>
<reference evidence="3" key="1">
    <citation type="journal article" date="2019" name="Int. J. Syst. Evol. Microbiol.">
        <title>The Global Catalogue of Microorganisms (GCM) 10K type strain sequencing project: providing services to taxonomists for standard genome sequencing and annotation.</title>
        <authorList>
            <consortium name="The Broad Institute Genomics Platform"/>
            <consortium name="The Broad Institute Genome Sequencing Center for Infectious Disease"/>
            <person name="Wu L."/>
            <person name="Ma J."/>
        </authorList>
    </citation>
    <scope>NUCLEOTIDE SEQUENCE [LARGE SCALE GENOMIC DNA]</scope>
    <source>
        <strain evidence="3">JCM 18959</strain>
    </source>
</reference>
<dbReference type="EMBL" id="BAABKZ010000001">
    <property type="protein sequence ID" value="GAA5091633.1"/>
    <property type="molecule type" value="Genomic_DNA"/>
</dbReference>
<keyword evidence="1" id="KW-0812">Transmembrane</keyword>
<feature type="transmembrane region" description="Helical" evidence="1">
    <location>
        <begin position="231"/>
        <end position="252"/>
    </location>
</feature>
<proteinExistence type="predicted"/>
<accession>A0ABP9M8P7</accession>
<feature type="transmembrane region" description="Helical" evidence="1">
    <location>
        <begin position="199"/>
        <end position="219"/>
    </location>
</feature>
<sequence length="253" mass="25318">MSLVPTTLDPDSTDILAAADQPILWLCVAGVFAVIAAQTVIYFLAVRRAAPAVGMSGGEVKSSFRAGAVAAIGPSMAVALIAITLISVFGTPGVLTRIGLIGSAAFDVAAAGIAAGTQGATLGGEGYTQAVFATVLLCIALAGAGWMLVTLIATPLLKRGTRRLESGGTARTAAAMAIIPTAALLGAFGTFAIQQFQKGLAATIVVLASALAMLVCLWIAKAARQSWLREWGLGISLVVGIVVGILVSGAGIA</sequence>
<feature type="transmembrane region" description="Helical" evidence="1">
    <location>
        <begin position="66"/>
        <end position="89"/>
    </location>
</feature>
<feature type="transmembrane region" description="Helical" evidence="1">
    <location>
        <begin position="23"/>
        <end position="45"/>
    </location>
</feature>
<keyword evidence="3" id="KW-1185">Reference proteome</keyword>